<dbReference type="RefSeq" id="WP_209359620.1">
    <property type="nucleotide sequence ID" value="NZ_JAGISH010000002.1"/>
</dbReference>
<keyword evidence="2" id="KW-1185">Reference proteome</keyword>
<dbReference type="AlphaFoldDB" id="A0A940MRL4"/>
<sequence length="369" mass="40528">MRDPAPEAAAHRAVLERGRHLARQDAWDTLAAEMRAAEAEGQLTPGLTPLAHLLALGARADVVEAARTAIARGETARVCASLNAFEACLGDEPDTDQPQLTYVVAMAHVETARAWRGGSKAARLAEPRRAAWAHHMGCAAHMADRFDPFEQHSVLWAALRCAVLEADPAPATRFADDYEDLIELDPRLPASMKALGREALPDRRGSWSILDREARRVAAQTREAWGMAGYAWVAMGAAECDLAAFHRLDGNLFCEGLHEILERCPTQDMANRLAAFTGLTVGQFPGAPPAHRWVADCFGWITQDHLRELHPLIWAEARTPGRRLGSEGDDLEKRGRIRAWSSLADYYAPALEAGRRLVFAPDGVRMVKE</sequence>
<dbReference type="EMBL" id="JAGISH010000002">
    <property type="protein sequence ID" value="MBP0481754.1"/>
    <property type="molecule type" value="Genomic_DNA"/>
</dbReference>
<proteinExistence type="predicted"/>
<dbReference type="Proteomes" id="UP000675940">
    <property type="component" value="Unassembled WGS sequence"/>
</dbReference>
<name>A0A940MRL4_9RHOB</name>
<organism evidence="1 2">
    <name type="scientific">Sagittula salina</name>
    <dbReference type="NCBI Taxonomy" id="2820268"/>
    <lineage>
        <taxon>Bacteria</taxon>
        <taxon>Pseudomonadati</taxon>
        <taxon>Pseudomonadota</taxon>
        <taxon>Alphaproteobacteria</taxon>
        <taxon>Rhodobacterales</taxon>
        <taxon>Roseobacteraceae</taxon>
        <taxon>Sagittula</taxon>
    </lineage>
</organism>
<comment type="caution">
    <text evidence="1">The sequence shown here is derived from an EMBL/GenBank/DDBJ whole genome shotgun (WGS) entry which is preliminary data.</text>
</comment>
<gene>
    <name evidence="1" type="ORF">J5474_04520</name>
</gene>
<protein>
    <submittedName>
        <fullName evidence="1">Uncharacterized protein</fullName>
    </submittedName>
</protein>
<evidence type="ECO:0000313" key="2">
    <source>
        <dbReference type="Proteomes" id="UP000675940"/>
    </source>
</evidence>
<reference evidence="1" key="1">
    <citation type="submission" date="2021-03" db="EMBL/GenBank/DDBJ databases">
        <title>Sagittula salina sp. nov. strain M10.9X isolated from the marine waste.</title>
        <authorList>
            <person name="Satari L."/>
            <person name="Molina-Menor E."/>
            <person name="Vidal-Verdu A."/>
            <person name="Pascual J."/>
            <person name="Pereto J."/>
            <person name="Porcar M."/>
        </authorList>
    </citation>
    <scope>NUCLEOTIDE SEQUENCE</scope>
    <source>
        <strain evidence="1">M10.9X</strain>
    </source>
</reference>
<evidence type="ECO:0000313" key="1">
    <source>
        <dbReference type="EMBL" id="MBP0481754.1"/>
    </source>
</evidence>
<accession>A0A940MRL4</accession>